<dbReference type="SUPFAM" id="SSF48403">
    <property type="entry name" value="Ankyrin repeat"/>
    <property type="match status" value="1"/>
</dbReference>
<dbReference type="InterPro" id="IPR002110">
    <property type="entry name" value="Ankyrin_rpt"/>
</dbReference>
<dbReference type="InterPro" id="IPR036770">
    <property type="entry name" value="Ankyrin_rpt-contain_sf"/>
</dbReference>
<name>A2EB18_TRIV3</name>
<dbReference type="EMBL" id="DS113343">
    <property type="protein sequence ID" value="EAY10158.1"/>
    <property type="molecule type" value="Genomic_DNA"/>
</dbReference>
<dbReference type="PROSITE" id="PS50297">
    <property type="entry name" value="ANK_REP_REGION"/>
    <property type="match status" value="4"/>
</dbReference>
<dbReference type="KEGG" id="tva:4768090"/>
<dbReference type="VEuPathDB" id="TrichDB:TVAGG3_0397920"/>
<accession>A2EB18</accession>
<keyword evidence="1" id="KW-0677">Repeat</keyword>
<organism evidence="4 5">
    <name type="scientific">Trichomonas vaginalis (strain ATCC PRA-98 / G3)</name>
    <dbReference type="NCBI Taxonomy" id="412133"/>
    <lineage>
        <taxon>Eukaryota</taxon>
        <taxon>Metamonada</taxon>
        <taxon>Parabasalia</taxon>
        <taxon>Trichomonadida</taxon>
        <taxon>Trichomonadidae</taxon>
        <taxon>Trichomonas</taxon>
    </lineage>
</organism>
<dbReference type="SMART" id="SM00248">
    <property type="entry name" value="ANK"/>
    <property type="match status" value="4"/>
</dbReference>
<reference evidence="4" key="2">
    <citation type="journal article" date="2007" name="Science">
        <title>Draft genome sequence of the sexually transmitted pathogen Trichomonas vaginalis.</title>
        <authorList>
            <person name="Carlton J.M."/>
            <person name="Hirt R.P."/>
            <person name="Silva J.C."/>
            <person name="Delcher A.L."/>
            <person name="Schatz M."/>
            <person name="Zhao Q."/>
            <person name="Wortman J.R."/>
            <person name="Bidwell S.L."/>
            <person name="Alsmark U.C.M."/>
            <person name="Besteiro S."/>
            <person name="Sicheritz-Ponten T."/>
            <person name="Noel C.J."/>
            <person name="Dacks J.B."/>
            <person name="Foster P.G."/>
            <person name="Simillion C."/>
            <person name="Van de Peer Y."/>
            <person name="Miranda-Saavedra D."/>
            <person name="Barton G.J."/>
            <person name="Westrop G.D."/>
            <person name="Mueller S."/>
            <person name="Dessi D."/>
            <person name="Fiori P.L."/>
            <person name="Ren Q."/>
            <person name="Paulsen I."/>
            <person name="Zhang H."/>
            <person name="Bastida-Corcuera F.D."/>
            <person name="Simoes-Barbosa A."/>
            <person name="Brown M.T."/>
            <person name="Hayes R.D."/>
            <person name="Mukherjee M."/>
            <person name="Okumura C.Y."/>
            <person name="Schneider R."/>
            <person name="Smith A.J."/>
            <person name="Vanacova S."/>
            <person name="Villalvazo M."/>
            <person name="Haas B.J."/>
            <person name="Pertea M."/>
            <person name="Feldblyum T.V."/>
            <person name="Utterback T.R."/>
            <person name="Shu C.L."/>
            <person name="Osoegawa K."/>
            <person name="de Jong P.J."/>
            <person name="Hrdy I."/>
            <person name="Horvathova L."/>
            <person name="Zubacova Z."/>
            <person name="Dolezal P."/>
            <person name="Malik S.B."/>
            <person name="Logsdon J.M. Jr."/>
            <person name="Henze K."/>
            <person name="Gupta A."/>
            <person name="Wang C.C."/>
            <person name="Dunne R.L."/>
            <person name="Upcroft J.A."/>
            <person name="Upcroft P."/>
            <person name="White O."/>
            <person name="Salzberg S.L."/>
            <person name="Tang P."/>
            <person name="Chiu C.-H."/>
            <person name="Lee Y.-S."/>
            <person name="Embley T.M."/>
            <person name="Coombs G.H."/>
            <person name="Mottram J.C."/>
            <person name="Tachezy J."/>
            <person name="Fraser-Liggett C.M."/>
            <person name="Johnson P.J."/>
        </authorList>
    </citation>
    <scope>NUCLEOTIDE SEQUENCE [LARGE SCALE GENOMIC DNA]</scope>
    <source>
        <strain evidence="4">G3</strain>
    </source>
</reference>
<dbReference type="PANTHER" id="PTHR24171">
    <property type="entry name" value="ANKYRIN REPEAT DOMAIN-CONTAINING PROTEIN 39-RELATED"/>
    <property type="match status" value="1"/>
</dbReference>
<keyword evidence="2 3" id="KW-0040">ANK repeat</keyword>
<evidence type="ECO:0000313" key="4">
    <source>
        <dbReference type="EMBL" id="EAY10158.1"/>
    </source>
</evidence>
<feature type="repeat" description="ANK" evidence="3">
    <location>
        <begin position="71"/>
        <end position="103"/>
    </location>
</feature>
<dbReference type="STRING" id="5722.A2EB18"/>
<gene>
    <name evidence="4" type="ORF">TVAG_088730</name>
</gene>
<dbReference type="OrthoDB" id="426293at2759"/>
<evidence type="ECO:0000256" key="3">
    <source>
        <dbReference type="PROSITE-ProRule" id="PRU00023"/>
    </source>
</evidence>
<evidence type="ECO:0000256" key="2">
    <source>
        <dbReference type="ARBA" id="ARBA00023043"/>
    </source>
</evidence>
<dbReference type="eggNOG" id="KOG4177">
    <property type="taxonomic scope" value="Eukaryota"/>
</dbReference>
<feature type="repeat" description="ANK" evidence="3">
    <location>
        <begin position="37"/>
        <end position="69"/>
    </location>
</feature>
<keyword evidence="5" id="KW-1185">Reference proteome</keyword>
<dbReference type="VEuPathDB" id="TrichDB:TVAG_088730"/>
<dbReference type="RefSeq" id="XP_001322381.1">
    <property type="nucleotide sequence ID" value="XM_001322346.1"/>
</dbReference>
<proteinExistence type="predicted"/>
<evidence type="ECO:0000256" key="1">
    <source>
        <dbReference type="ARBA" id="ARBA00022737"/>
    </source>
</evidence>
<protein>
    <submittedName>
        <fullName evidence="4">Ankyrin repeat protein, putative</fullName>
    </submittedName>
</protein>
<feature type="repeat" description="ANK" evidence="3">
    <location>
        <begin position="4"/>
        <end position="36"/>
    </location>
</feature>
<dbReference type="Pfam" id="PF12796">
    <property type="entry name" value="Ank_2"/>
    <property type="match status" value="2"/>
</dbReference>
<dbReference type="SMR" id="A2EB18"/>
<reference evidence="4" key="1">
    <citation type="submission" date="2006-10" db="EMBL/GenBank/DDBJ databases">
        <authorList>
            <person name="Amadeo P."/>
            <person name="Zhao Q."/>
            <person name="Wortman J."/>
            <person name="Fraser-Liggett C."/>
            <person name="Carlton J."/>
        </authorList>
    </citation>
    <scope>NUCLEOTIDE SEQUENCE</scope>
    <source>
        <strain evidence="4">G3</strain>
    </source>
</reference>
<evidence type="ECO:0000313" key="5">
    <source>
        <dbReference type="Proteomes" id="UP000001542"/>
    </source>
</evidence>
<feature type="repeat" description="ANK" evidence="3">
    <location>
        <begin position="104"/>
        <end position="136"/>
    </location>
</feature>
<dbReference type="InParanoid" id="A2EB18"/>
<dbReference type="PROSITE" id="PS50088">
    <property type="entry name" value="ANK_REPEAT"/>
    <property type="match status" value="4"/>
</dbReference>
<dbReference type="AlphaFoldDB" id="A2EB18"/>
<sequence>MTNEENTPFHIAAEKDDIYFLNLFISHGAKINTRCRDQESAMHWAAVNPNPKVAEFLISKGADLYAMTEKDGDSPLHYAVMKNNPELVKFLIEHGAYINVKNKKWETPLHRAILYGSYESMEVLLSKGASWTTPDITGTPPILLAPFSIDFEAIALFLKYLKK</sequence>
<dbReference type="Gene3D" id="1.25.40.20">
    <property type="entry name" value="Ankyrin repeat-containing domain"/>
    <property type="match status" value="1"/>
</dbReference>
<dbReference type="Proteomes" id="UP000001542">
    <property type="component" value="Unassembled WGS sequence"/>
</dbReference>